<dbReference type="GO" id="GO:0005930">
    <property type="term" value="C:axoneme"/>
    <property type="evidence" value="ECO:0007669"/>
    <property type="project" value="UniProtKB-SubCell"/>
</dbReference>
<dbReference type="PANTHER" id="PTHR34924:SF1">
    <property type="entry name" value="PROTEIN FAM166C"/>
    <property type="match status" value="1"/>
</dbReference>
<evidence type="ECO:0000256" key="6">
    <source>
        <dbReference type="ARBA" id="ARBA00041160"/>
    </source>
</evidence>
<name>A0AAV7KHM8_9METZ</name>
<dbReference type="InterPro" id="IPR052329">
    <property type="entry name" value="CIMIP2C"/>
</dbReference>
<evidence type="ECO:0000313" key="10">
    <source>
        <dbReference type="Proteomes" id="UP001165289"/>
    </source>
</evidence>
<evidence type="ECO:0000256" key="5">
    <source>
        <dbReference type="ARBA" id="ARBA00035661"/>
    </source>
</evidence>
<keyword evidence="4" id="KW-0966">Cell projection</keyword>
<comment type="similarity">
    <text evidence="5">Belongs to the CIMIP2 family.</text>
</comment>
<organism evidence="9 10">
    <name type="scientific">Oopsacas minuta</name>
    <dbReference type="NCBI Taxonomy" id="111878"/>
    <lineage>
        <taxon>Eukaryota</taxon>
        <taxon>Metazoa</taxon>
        <taxon>Porifera</taxon>
        <taxon>Hexactinellida</taxon>
        <taxon>Hexasterophora</taxon>
        <taxon>Lyssacinosida</taxon>
        <taxon>Leucopsacidae</taxon>
        <taxon>Oopsacas</taxon>
    </lineage>
</organism>
<protein>
    <recommendedName>
        <fullName evidence="6">Ciliary microtubule inner protein 2C</fullName>
    </recommendedName>
</protein>
<sequence>MTTFVNSTYSADFQIPGEVSGKIPGYGGYCPRIKYEFGRTFGESTRRTLEELRQRATSSSSNRSTHFSLRINPSQAPRWKSNQTYRLLNTAEERDKYITLHQRVQMQRHQYKDKSGRVYPLPDFEMPGSRQSKTSDGGKELLVSRGLIPRTAPARRPQSSTRDRAIRDVFFQKR</sequence>
<dbReference type="EMBL" id="JAKMXF010000033">
    <property type="protein sequence ID" value="KAI6660395.1"/>
    <property type="molecule type" value="Genomic_DNA"/>
</dbReference>
<keyword evidence="2" id="KW-0963">Cytoplasm</keyword>
<keyword evidence="10" id="KW-1185">Reference proteome</keyword>
<gene>
    <name evidence="9" type="ORF">LOD99_13981</name>
</gene>
<proteinExistence type="inferred from homology"/>
<dbReference type="AlphaFoldDB" id="A0AAV7KHM8"/>
<evidence type="ECO:0000256" key="4">
    <source>
        <dbReference type="ARBA" id="ARBA00023273"/>
    </source>
</evidence>
<dbReference type="GO" id="GO:0015630">
    <property type="term" value="C:microtubule cytoskeleton"/>
    <property type="evidence" value="ECO:0007669"/>
    <property type="project" value="UniProtKB-ARBA"/>
</dbReference>
<evidence type="ECO:0000256" key="2">
    <source>
        <dbReference type="ARBA" id="ARBA00022490"/>
    </source>
</evidence>
<evidence type="ECO:0000256" key="3">
    <source>
        <dbReference type="ARBA" id="ARBA00023212"/>
    </source>
</evidence>
<feature type="domain" description="Ciliary microtubule inner protein 2A-C-like" evidence="8">
    <location>
        <begin position="23"/>
        <end position="65"/>
    </location>
</feature>
<evidence type="ECO:0000313" key="9">
    <source>
        <dbReference type="EMBL" id="KAI6660395.1"/>
    </source>
</evidence>
<dbReference type="PANTHER" id="PTHR34924">
    <property type="entry name" value="UPF0573 PROTEIN C2ORF70"/>
    <property type="match status" value="1"/>
</dbReference>
<keyword evidence="3" id="KW-0206">Cytoskeleton</keyword>
<evidence type="ECO:0000256" key="7">
    <source>
        <dbReference type="SAM" id="MobiDB-lite"/>
    </source>
</evidence>
<dbReference type="InterPro" id="IPR018902">
    <property type="entry name" value="CMI2A-C-like_dom"/>
</dbReference>
<evidence type="ECO:0000256" key="1">
    <source>
        <dbReference type="ARBA" id="ARBA00004430"/>
    </source>
</evidence>
<reference evidence="9 10" key="1">
    <citation type="journal article" date="2023" name="BMC Biol.">
        <title>The compact genome of the sponge Oopsacas minuta (Hexactinellida) is lacking key metazoan core genes.</title>
        <authorList>
            <person name="Santini S."/>
            <person name="Schenkelaars Q."/>
            <person name="Jourda C."/>
            <person name="Duchesne M."/>
            <person name="Belahbib H."/>
            <person name="Rocher C."/>
            <person name="Selva M."/>
            <person name="Riesgo A."/>
            <person name="Vervoort M."/>
            <person name="Leys S.P."/>
            <person name="Kodjabachian L."/>
            <person name="Le Bivic A."/>
            <person name="Borchiellini C."/>
            <person name="Claverie J.M."/>
            <person name="Renard E."/>
        </authorList>
    </citation>
    <scope>NUCLEOTIDE SEQUENCE [LARGE SCALE GENOMIC DNA]</scope>
    <source>
        <strain evidence="9">SPO-2</strain>
    </source>
</reference>
<accession>A0AAV7KHM8</accession>
<feature type="region of interest" description="Disordered" evidence="7">
    <location>
        <begin position="108"/>
        <end position="167"/>
    </location>
</feature>
<comment type="caution">
    <text evidence="9">The sequence shown here is derived from an EMBL/GenBank/DDBJ whole genome shotgun (WGS) entry which is preliminary data.</text>
</comment>
<dbReference type="Proteomes" id="UP001165289">
    <property type="component" value="Unassembled WGS sequence"/>
</dbReference>
<comment type="subcellular location">
    <subcellularLocation>
        <location evidence="1">Cytoplasm</location>
        <location evidence="1">Cytoskeleton</location>
        <location evidence="1">Cilium axoneme</location>
    </subcellularLocation>
</comment>
<evidence type="ECO:0000259" key="8">
    <source>
        <dbReference type="Pfam" id="PF10629"/>
    </source>
</evidence>
<dbReference type="Pfam" id="PF10629">
    <property type="entry name" value="CMI2B-like"/>
    <property type="match status" value="1"/>
</dbReference>